<feature type="transmembrane region" description="Helical" evidence="1">
    <location>
        <begin position="334"/>
        <end position="353"/>
    </location>
</feature>
<keyword evidence="1" id="KW-0812">Transmembrane</keyword>
<keyword evidence="1" id="KW-1133">Transmembrane helix</keyword>
<evidence type="ECO:0000256" key="1">
    <source>
        <dbReference type="SAM" id="Phobius"/>
    </source>
</evidence>
<keyword evidence="1" id="KW-0472">Membrane</keyword>
<dbReference type="Proteomes" id="UP001070238">
    <property type="component" value="Unassembled WGS sequence"/>
</dbReference>
<evidence type="ECO:0000313" key="3">
    <source>
        <dbReference type="Proteomes" id="UP001070238"/>
    </source>
</evidence>
<feature type="transmembrane region" description="Helical" evidence="1">
    <location>
        <begin position="25"/>
        <end position="47"/>
    </location>
</feature>
<name>A0A9Q4CBG0_9CORY</name>
<feature type="transmembrane region" description="Helical" evidence="1">
    <location>
        <begin position="92"/>
        <end position="114"/>
    </location>
</feature>
<feature type="transmembrane region" description="Helical" evidence="1">
    <location>
        <begin position="53"/>
        <end position="71"/>
    </location>
</feature>
<gene>
    <name evidence="2" type="ORF">OS123_04140</name>
</gene>
<comment type="caution">
    <text evidence="2">The sequence shown here is derived from an EMBL/GenBank/DDBJ whole genome shotgun (WGS) entry which is preliminary data.</text>
</comment>
<proteinExistence type="predicted"/>
<feature type="transmembrane region" description="Helical" evidence="1">
    <location>
        <begin position="214"/>
        <end position="236"/>
    </location>
</feature>
<sequence>MTPHVTPGGGVDRRLMLTLGDWRRAGLILAFILADYVLLTGVLMMFIEDGGRWNVLYIGLVLLSGALVWLHTPADGYRAMNLTGATWRRHHIVRSAVFTLSTALVVALVVVAPGFLPPRALVPVGVILAAAFLVQVWRGRSMPESRSRADDGKPWWLTADLGMSRGTLIGSSPTAQVIRDPVLRFTVMVWVGVLVYLLMIRLLPWGAVREADDLAFVTIMVLSFSGSMASLAPLAARTWRAYGWPLRDFVRDWNVTTLFNLPVALLVWTAAWAVAFRGTISFHEGIPVFLAVGLLAVSGMVLAPWAIGRNAWWYASLVAAYPVAFATGSTDVRVVSGALATLTFWTLILLFVISPRLAGTTDLSGATFHERFSGNRRWGRMR</sequence>
<reference evidence="2" key="1">
    <citation type="submission" date="2022-11" db="EMBL/GenBank/DDBJ databases">
        <title>Corynebacterium sp. isolated from Penguins.</title>
        <authorList>
            <person name="Sedlar K."/>
            <person name="Svec P."/>
        </authorList>
    </citation>
    <scope>NUCLEOTIDE SEQUENCE</scope>
    <source>
        <strain evidence="2">P5875</strain>
    </source>
</reference>
<feature type="transmembrane region" description="Helical" evidence="1">
    <location>
        <begin position="182"/>
        <end position="202"/>
    </location>
</feature>
<dbReference type="EMBL" id="JAPMKX010000002">
    <property type="protein sequence ID" value="MCX7537734.1"/>
    <property type="molecule type" value="Genomic_DNA"/>
</dbReference>
<organism evidence="2 3">
    <name type="scientific">Corynebacterium antarcticum</name>
    <dbReference type="NCBI Taxonomy" id="2800405"/>
    <lineage>
        <taxon>Bacteria</taxon>
        <taxon>Bacillati</taxon>
        <taxon>Actinomycetota</taxon>
        <taxon>Actinomycetes</taxon>
        <taxon>Mycobacteriales</taxon>
        <taxon>Corynebacteriaceae</taxon>
        <taxon>Corynebacterium</taxon>
    </lineage>
</organism>
<dbReference type="AlphaFoldDB" id="A0A9Q4CBG0"/>
<feature type="transmembrane region" description="Helical" evidence="1">
    <location>
        <begin position="311"/>
        <end position="328"/>
    </location>
</feature>
<feature type="transmembrane region" description="Helical" evidence="1">
    <location>
        <begin position="120"/>
        <end position="138"/>
    </location>
</feature>
<dbReference type="RefSeq" id="WP_267169223.1">
    <property type="nucleotide sequence ID" value="NZ_JAPMKX010000002.1"/>
</dbReference>
<protein>
    <submittedName>
        <fullName evidence="2">Uncharacterized protein</fullName>
    </submittedName>
</protein>
<accession>A0A9Q4CBG0</accession>
<evidence type="ECO:0000313" key="2">
    <source>
        <dbReference type="EMBL" id="MCX7537734.1"/>
    </source>
</evidence>
<feature type="transmembrane region" description="Helical" evidence="1">
    <location>
        <begin position="286"/>
        <end position="304"/>
    </location>
</feature>
<feature type="transmembrane region" description="Helical" evidence="1">
    <location>
        <begin position="257"/>
        <end position="280"/>
    </location>
</feature>